<dbReference type="Pfam" id="PF13186">
    <property type="entry name" value="SPASM"/>
    <property type="match status" value="1"/>
</dbReference>
<name>A0A0B5FQH6_9BACT</name>
<dbReference type="STRING" id="483547.GSUB_03715"/>
<dbReference type="PIRSF" id="PIRSF037420">
    <property type="entry name" value="PQQ_syn_pqqE"/>
    <property type="match status" value="1"/>
</dbReference>
<reference evidence="8 9" key="1">
    <citation type="journal article" date="2015" name="Genome Announc.">
        <title>Genomes of Geoalkalibacter ferrihydriticus Z-0531T and Geoalkalibacter subterraneus Red1T, Two Haloalkaliphilic Metal-Reducing Deltaproteobacteria.</title>
        <authorList>
            <person name="Badalamenti J.P."/>
            <person name="Krajmalnik-Brown R."/>
            <person name="Torres C.I."/>
            <person name="Bond D.R."/>
        </authorList>
    </citation>
    <scope>NUCLEOTIDE SEQUENCE [LARGE SCALE GENOMIC DNA]</scope>
    <source>
        <strain evidence="8 9">Red1</strain>
    </source>
</reference>
<dbReference type="SMART" id="SM00729">
    <property type="entry name" value="Elp3"/>
    <property type="match status" value="1"/>
</dbReference>
<comment type="cofactor">
    <cofactor evidence="1">
        <name>[4Fe-4S] cluster</name>
        <dbReference type="ChEBI" id="CHEBI:49883"/>
    </cofactor>
</comment>
<proteinExistence type="predicted"/>
<dbReference type="Gene3D" id="3.20.20.70">
    <property type="entry name" value="Aldolase class I"/>
    <property type="match status" value="1"/>
</dbReference>
<dbReference type="SFLD" id="SFLDG01386">
    <property type="entry name" value="main_SPASM_domain-containing"/>
    <property type="match status" value="1"/>
</dbReference>
<dbReference type="PANTHER" id="PTHR11228:SF7">
    <property type="entry name" value="PQQA PEPTIDE CYCLASE"/>
    <property type="match status" value="1"/>
</dbReference>
<dbReference type="KEGG" id="gsb:GSUB_03715"/>
<dbReference type="NCBIfam" id="TIGR04085">
    <property type="entry name" value="rSAM_more_4Fe4S"/>
    <property type="match status" value="1"/>
</dbReference>
<accession>A0A0B5FQH6</accession>
<gene>
    <name evidence="8" type="ORF">GSUB_03715</name>
</gene>
<dbReference type="InterPro" id="IPR017200">
    <property type="entry name" value="PqqE-like"/>
</dbReference>
<evidence type="ECO:0000256" key="6">
    <source>
        <dbReference type="ARBA" id="ARBA00023014"/>
    </source>
</evidence>
<dbReference type="GO" id="GO:0051539">
    <property type="term" value="F:4 iron, 4 sulfur cluster binding"/>
    <property type="evidence" value="ECO:0007669"/>
    <property type="project" value="UniProtKB-KW"/>
</dbReference>
<dbReference type="InterPro" id="IPR050377">
    <property type="entry name" value="Radical_SAM_PqqE_MftC-like"/>
</dbReference>
<keyword evidence="9" id="KW-1185">Reference proteome</keyword>
<evidence type="ECO:0000313" key="8">
    <source>
        <dbReference type="EMBL" id="AJF05846.1"/>
    </source>
</evidence>
<protein>
    <submittedName>
        <fullName evidence="8">Radical SAM protein</fullName>
    </submittedName>
</protein>
<sequence length="372" mass="41966">MAAEKSDQKFIPKWIAWETTQRCNLNCVHCRCSSDMDAAEGDFTTEEAFKLIDDICEVSTPVLVLSGGEPLLREDIWDIAEYGTRKGLRMCMATNGTLITDEVCARMKAADIKMVSLSLDGSTAEIHDNFRNCPGAFEGVVRAAEIMKRNGIKFLINSSFTKRNQHDIGDTFKLAKSLGATAWYMFMIVPTGRGEDIMSELISKEDYEEILEWHYKQERQEDDILMRPTCAPHYYRIVPQMAKAEGVDFQRRSLTFSTGGGKGCIAAQTICLIDCFGNLKPCSYFHSSVGNVKQVPFKDLWFNSRVFNELRDASLFKGKCGECEFVNVCGGCRARADAVYGDYLQEEPFCSYIPPRTRKRMERESAELASKS</sequence>
<dbReference type="CDD" id="cd01335">
    <property type="entry name" value="Radical_SAM"/>
    <property type="match status" value="1"/>
</dbReference>
<dbReference type="InterPro" id="IPR058240">
    <property type="entry name" value="rSAM_sf"/>
</dbReference>
<feature type="domain" description="Radical SAM core" evidence="7">
    <location>
        <begin position="9"/>
        <end position="221"/>
    </location>
</feature>
<dbReference type="HOGENOM" id="CLU_009273_4_0_7"/>
<dbReference type="EMBL" id="CP010311">
    <property type="protein sequence ID" value="AJF05846.1"/>
    <property type="molecule type" value="Genomic_DNA"/>
</dbReference>
<evidence type="ECO:0000256" key="1">
    <source>
        <dbReference type="ARBA" id="ARBA00001966"/>
    </source>
</evidence>
<dbReference type="PROSITE" id="PS51918">
    <property type="entry name" value="RADICAL_SAM"/>
    <property type="match status" value="1"/>
</dbReference>
<evidence type="ECO:0000256" key="3">
    <source>
        <dbReference type="ARBA" id="ARBA00022691"/>
    </source>
</evidence>
<dbReference type="PANTHER" id="PTHR11228">
    <property type="entry name" value="RADICAL SAM DOMAIN PROTEIN"/>
    <property type="match status" value="1"/>
</dbReference>
<dbReference type="SUPFAM" id="SSF102114">
    <property type="entry name" value="Radical SAM enzymes"/>
    <property type="match status" value="1"/>
</dbReference>
<dbReference type="AlphaFoldDB" id="A0A0B5FQH6"/>
<evidence type="ECO:0000256" key="4">
    <source>
        <dbReference type="ARBA" id="ARBA00022723"/>
    </source>
</evidence>
<dbReference type="CDD" id="cd21123">
    <property type="entry name" value="SPASM_MftC-like"/>
    <property type="match status" value="1"/>
</dbReference>
<dbReference type="Proteomes" id="UP000035036">
    <property type="component" value="Chromosome"/>
</dbReference>
<keyword evidence="3" id="KW-0949">S-adenosyl-L-methionine</keyword>
<dbReference type="GO" id="GO:0003824">
    <property type="term" value="F:catalytic activity"/>
    <property type="evidence" value="ECO:0007669"/>
    <property type="project" value="InterPro"/>
</dbReference>
<dbReference type="InterPro" id="IPR007197">
    <property type="entry name" value="rSAM"/>
</dbReference>
<dbReference type="InterPro" id="IPR023885">
    <property type="entry name" value="4Fe4S-binding_SPASM_dom"/>
</dbReference>
<evidence type="ECO:0000256" key="5">
    <source>
        <dbReference type="ARBA" id="ARBA00023004"/>
    </source>
</evidence>
<dbReference type="Pfam" id="PF04055">
    <property type="entry name" value="Radical_SAM"/>
    <property type="match status" value="1"/>
</dbReference>
<dbReference type="InterPro" id="IPR013785">
    <property type="entry name" value="Aldolase_TIM"/>
</dbReference>
<dbReference type="GO" id="GO:0046872">
    <property type="term" value="F:metal ion binding"/>
    <property type="evidence" value="ECO:0007669"/>
    <property type="project" value="UniProtKB-KW"/>
</dbReference>
<keyword evidence="6" id="KW-0411">Iron-sulfur</keyword>
<keyword evidence="2" id="KW-0004">4Fe-4S</keyword>
<dbReference type="SFLD" id="SFLDS00029">
    <property type="entry name" value="Radical_SAM"/>
    <property type="match status" value="1"/>
</dbReference>
<evidence type="ECO:0000259" key="7">
    <source>
        <dbReference type="PROSITE" id="PS51918"/>
    </source>
</evidence>
<keyword evidence="4" id="KW-0479">Metal-binding</keyword>
<dbReference type="SFLD" id="SFLDG01067">
    <property type="entry name" value="SPASM/twitch_domain_containing"/>
    <property type="match status" value="1"/>
</dbReference>
<dbReference type="RefSeq" id="WP_040199242.1">
    <property type="nucleotide sequence ID" value="NZ_CP010311.1"/>
</dbReference>
<organism evidence="8 9">
    <name type="scientific">Geoalkalibacter subterraneus</name>
    <dbReference type="NCBI Taxonomy" id="483547"/>
    <lineage>
        <taxon>Bacteria</taxon>
        <taxon>Pseudomonadati</taxon>
        <taxon>Thermodesulfobacteriota</taxon>
        <taxon>Desulfuromonadia</taxon>
        <taxon>Desulfuromonadales</taxon>
        <taxon>Geoalkalibacteraceae</taxon>
        <taxon>Geoalkalibacter</taxon>
    </lineage>
</organism>
<evidence type="ECO:0000313" key="9">
    <source>
        <dbReference type="Proteomes" id="UP000035036"/>
    </source>
</evidence>
<keyword evidence="5" id="KW-0408">Iron</keyword>
<dbReference type="OrthoDB" id="9782387at2"/>
<dbReference type="InterPro" id="IPR006638">
    <property type="entry name" value="Elp3/MiaA/NifB-like_rSAM"/>
</dbReference>
<evidence type="ECO:0000256" key="2">
    <source>
        <dbReference type="ARBA" id="ARBA00022485"/>
    </source>
</evidence>